<proteinExistence type="predicted"/>
<protein>
    <submittedName>
        <fullName evidence="1">Sucrose synthase</fullName>
    </submittedName>
</protein>
<dbReference type="AlphaFoldDB" id="A0A2P2QUP8"/>
<dbReference type="EMBL" id="GGEC01090266">
    <property type="protein sequence ID" value="MBX70750.1"/>
    <property type="molecule type" value="Transcribed_RNA"/>
</dbReference>
<reference evidence="1" key="1">
    <citation type="submission" date="2018-02" db="EMBL/GenBank/DDBJ databases">
        <title>Rhizophora mucronata_Transcriptome.</title>
        <authorList>
            <person name="Meera S.P."/>
            <person name="Sreeshan A."/>
            <person name="Augustine A."/>
        </authorList>
    </citation>
    <scope>NUCLEOTIDE SEQUENCE</scope>
    <source>
        <tissue evidence="1">Leaf</tissue>
    </source>
</reference>
<organism evidence="1">
    <name type="scientific">Rhizophora mucronata</name>
    <name type="common">Asiatic mangrove</name>
    <dbReference type="NCBI Taxonomy" id="61149"/>
    <lineage>
        <taxon>Eukaryota</taxon>
        <taxon>Viridiplantae</taxon>
        <taxon>Streptophyta</taxon>
        <taxon>Embryophyta</taxon>
        <taxon>Tracheophyta</taxon>
        <taxon>Spermatophyta</taxon>
        <taxon>Magnoliopsida</taxon>
        <taxon>eudicotyledons</taxon>
        <taxon>Gunneridae</taxon>
        <taxon>Pentapetalae</taxon>
        <taxon>rosids</taxon>
        <taxon>fabids</taxon>
        <taxon>Malpighiales</taxon>
        <taxon>Rhizophoraceae</taxon>
        <taxon>Rhizophora</taxon>
    </lineage>
</organism>
<sequence length="56" mass="6521">MPLKSRRLMLILNCQRNTFHQITKFKNVEHLKISSSLAPLKFGNILPETIYPSQSH</sequence>
<evidence type="ECO:0000313" key="1">
    <source>
        <dbReference type="EMBL" id="MBX70750.1"/>
    </source>
</evidence>
<name>A0A2P2QUP8_RHIMU</name>
<accession>A0A2P2QUP8</accession>